<feature type="compositionally biased region" description="Basic and acidic residues" evidence="1">
    <location>
        <begin position="33"/>
        <end position="49"/>
    </location>
</feature>
<organism evidence="2 3">
    <name type="scientific">Passalora fulva</name>
    <name type="common">Tomato leaf mold</name>
    <name type="synonym">Cladosporium fulvum</name>
    <dbReference type="NCBI Taxonomy" id="5499"/>
    <lineage>
        <taxon>Eukaryota</taxon>
        <taxon>Fungi</taxon>
        <taxon>Dikarya</taxon>
        <taxon>Ascomycota</taxon>
        <taxon>Pezizomycotina</taxon>
        <taxon>Dothideomycetes</taxon>
        <taxon>Dothideomycetidae</taxon>
        <taxon>Mycosphaerellales</taxon>
        <taxon>Mycosphaerellaceae</taxon>
        <taxon>Fulvia</taxon>
    </lineage>
</organism>
<proteinExistence type="predicted"/>
<dbReference type="Proteomes" id="UP000756132">
    <property type="component" value="Chromosome 5"/>
</dbReference>
<feature type="region of interest" description="Disordered" evidence="1">
    <location>
        <begin position="1"/>
        <end position="100"/>
    </location>
</feature>
<name>A0A9Q8LIQ8_PASFU</name>
<evidence type="ECO:0000313" key="3">
    <source>
        <dbReference type="Proteomes" id="UP000756132"/>
    </source>
</evidence>
<dbReference type="RefSeq" id="XP_047762513.1">
    <property type="nucleotide sequence ID" value="XM_047905431.1"/>
</dbReference>
<dbReference type="KEGG" id="ffu:CLAFUR5_06283"/>
<dbReference type="AlphaFoldDB" id="A0A9Q8LIQ8"/>
<evidence type="ECO:0000313" key="2">
    <source>
        <dbReference type="EMBL" id="UJO18147.1"/>
    </source>
</evidence>
<sequence>MPESHGEHKPGIRTEQSPDSGFGNSEGVKLKQHRPETTSDNETKMEEASTSRATSRRRRETTAAQDMEAFLGQSRPVHQDLVTGGRDQTSSDIEEGRRGMEGVINMLRTQIAEMMHDLGGGRSMSGDEAIDLMNQVERKRKRKAEYQNFLGLSVTLPPKFEPRKPRPVVVKEEPSDS</sequence>
<dbReference type="EMBL" id="CP090167">
    <property type="protein sequence ID" value="UJO18147.1"/>
    <property type="molecule type" value="Genomic_DNA"/>
</dbReference>
<evidence type="ECO:0000256" key="1">
    <source>
        <dbReference type="SAM" id="MobiDB-lite"/>
    </source>
</evidence>
<accession>A0A9Q8LIQ8</accession>
<reference evidence="2" key="1">
    <citation type="submission" date="2021-12" db="EMBL/GenBank/DDBJ databases">
        <authorList>
            <person name="Zaccaron A."/>
            <person name="Stergiopoulos I."/>
        </authorList>
    </citation>
    <scope>NUCLEOTIDE SEQUENCE</scope>
    <source>
        <strain evidence="2">Race5_Kim</strain>
    </source>
</reference>
<keyword evidence="3" id="KW-1185">Reference proteome</keyword>
<reference evidence="2" key="2">
    <citation type="journal article" date="2022" name="Microb. Genom.">
        <title>A chromosome-scale genome assembly of the tomato pathogen Cladosporium fulvum reveals a compartmentalized genome architecture and the presence of a dispensable chromosome.</title>
        <authorList>
            <person name="Zaccaron A.Z."/>
            <person name="Chen L.H."/>
            <person name="Samaras A."/>
            <person name="Stergiopoulos I."/>
        </authorList>
    </citation>
    <scope>NUCLEOTIDE SEQUENCE</scope>
    <source>
        <strain evidence="2">Race5_Kim</strain>
    </source>
</reference>
<dbReference type="GeneID" id="71986161"/>
<gene>
    <name evidence="2" type="ORF">CLAFUR5_06283</name>
</gene>
<protein>
    <submittedName>
        <fullName evidence="2">Uncharacterized protein</fullName>
    </submittedName>
</protein>
<feature type="region of interest" description="Disordered" evidence="1">
    <location>
        <begin position="158"/>
        <end position="177"/>
    </location>
</feature>
<feature type="compositionally biased region" description="Polar residues" evidence="1">
    <location>
        <begin position="14"/>
        <end position="23"/>
    </location>
</feature>
<feature type="compositionally biased region" description="Basic and acidic residues" evidence="1">
    <location>
        <begin position="160"/>
        <end position="177"/>
    </location>
</feature>
<feature type="compositionally biased region" description="Basic and acidic residues" evidence="1">
    <location>
        <begin position="1"/>
        <end position="12"/>
    </location>
</feature>